<dbReference type="RefSeq" id="XP_017783973.1">
    <property type="nucleotide sequence ID" value="XM_017928484.1"/>
</dbReference>
<accession>A0ABM1NAX3</accession>
<organism evidence="2 3">
    <name type="scientific">Nicrophorus vespilloides</name>
    <name type="common">Boreal carrion beetle</name>
    <dbReference type="NCBI Taxonomy" id="110193"/>
    <lineage>
        <taxon>Eukaryota</taxon>
        <taxon>Metazoa</taxon>
        <taxon>Ecdysozoa</taxon>
        <taxon>Arthropoda</taxon>
        <taxon>Hexapoda</taxon>
        <taxon>Insecta</taxon>
        <taxon>Pterygota</taxon>
        <taxon>Neoptera</taxon>
        <taxon>Endopterygota</taxon>
        <taxon>Coleoptera</taxon>
        <taxon>Polyphaga</taxon>
        <taxon>Staphyliniformia</taxon>
        <taxon>Silphidae</taxon>
        <taxon>Nicrophorinae</taxon>
        <taxon>Nicrophorus</taxon>
    </lineage>
</organism>
<name>A0ABM1NAX3_NICVS</name>
<keyword evidence="1" id="KW-0732">Signal</keyword>
<evidence type="ECO:0000313" key="2">
    <source>
        <dbReference type="Proteomes" id="UP000695000"/>
    </source>
</evidence>
<proteinExistence type="predicted"/>
<evidence type="ECO:0000313" key="3">
    <source>
        <dbReference type="RefSeq" id="XP_017783973.1"/>
    </source>
</evidence>
<keyword evidence="2" id="KW-1185">Reference proteome</keyword>
<sequence length="93" mass="10085">MCRSSSFIVLMFLLVVVVAAVMGREILIDDDSPVVVKTNAVTAGETDETVGSSVCHMEYQVVKRVVGRCIKLGRAARGCVAGNYLHPFHPECM</sequence>
<dbReference type="Proteomes" id="UP000695000">
    <property type="component" value="Unplaced"/>
</dbReference>
<gene>
    <name evidence="3" type="primary">LOC108567796</name>
</gene>
<reference evidence="3" key="1">
    <citation type="submission" date="2025-08" db="UniProtKB">
        <authorList>
            <consortium name="RefSeq"/>
        </authorList>
    </citation>
    <scope>IDENTIFICATION</scope>
    <source>
        <tissue evidence="3">Whole Larva</tissue>
    </source>
</reference>
<dbReference type="GeneID" id="108567796"/>
<protein>
    <submittedName>
        <fullName evidence="3">Uncharacterized protein LOC108567796 isoform X2</fullName>
    </submittedName>
</protein>
<feature type="chain" id="PRO_5045470331" evidence="1">
    <location>
        <begin position="24"/>
        <end position="93"/>
    </location>
</feature>
<evidence type="ECO:0000256" key="1">
    <source>
        <dbReference type="SAM" id="SignalP"/>
    </source>
</evidence>
<feature type="signal peptide" evidence="1">
    <location>
        <begin position="1"/>
        <end position="23"/>
    </location>
</feature>